<dbReference type="AlphaFoldDB" id="A0A479ZZU5"/>
<gene>
    <name evidence="1" type="ORF">SR1949_32930</name>
</gene>
<evidence type="ECO:0000313" key="2">
    <source>
        <dbReference type="Proteomes" id="UP000300142"/>
    </source>
</evidence>
<keyword evidence="2" id="KW-1185">Reference proteome</keyword>
<organism evidence="1 2">
    <name type="scientific">Sphaerospermopsis reniformis</name>
    <dbReference type="NCBI Taxonomy" id="531300"/>
    <lineage>
        <taxon>Bacteria</taxon>
        <taxon>Bacillati</taxon>
        <taxon>Cyanobacteriota</taxon>
        <taxon>Cyanophyceae</taxon>
        <taxon>Nostocales</taxon>
        <taxon>Aphanizomenonaceae</taxon>
        <taxon>Sphaerospermopsis</taxon>
    </lineage>
</organism>
<dbReference type="PANTHER" id="PTHR34235:SF3">
    <property type="entry name" value="SLR1203 PROTEIN"/>
    <property type="match status" value="1"/>
</dbReference>
<dbReference type="Pfam" id="PF01724">
    <property type="entry name" value="DUF29"/>
    <property type="match status" value="1"/>
</dbReference>
<dbReference type="InterPro" id="IPR002636">
    <property type="entry name" value="DUF29"/>
</dbReference>
<evidence type="ECO:0000313" key="1">
    <source>
        <dbReference type="EMBL" id="GCL38179.1"/>
    </source>
</evidence>
<dbReference type="RefSeq" id="WP_137668137.1">
    <property type="nucleotide sequence ID" value="NZ_BJCE01000121.1"/>
</dbReference>
<dbReference type="Proteomes" id="UP000300142">
    <property type="component" value="Unassembled WGS sequence"/>
</dbReference>
<proteinExistence type="predicted"/>
<dbReference type="EMBL" id="BJCE01000121">
    <property type="protein sequence ID" value="GCL38179.1"/>
    <property type="molecule type" value="Genomic_DNA"/>
</dbReference>
<accession>A0A479ZZU5</accession>
<comment type="caution">
    <text evidence="1">The sequence shown here is derived from an EMBL/GenBank/DDBJ whole genome shotgun (WGS) entry which is preliminary data.</text>
</comment>
<dbReference type="Gene3D" id="1.20.1220.20">
    <property type="entry name" value="Uncharcterised protein PF01724"/>
    <property type="match status" value="1"/>
</dbReference>
<sequence>MSVISNLEYLQQLYKIDDYEWLLTNIELLKQGKFNDVDLENLIEELADLGNEKKNAVASLLEQIIRHLLLYQYWTEETERNGHHWQAEIVSFRNQLKRRLTGNLRNYLSEEMLDIYADALKFVEVKTKFQVDFPQECPYTLEQLLDVDFLGNEM</sequence>
<evidence type="ECO:0008006" key="3">
    <source>
        <dbReference type="Google" id="ProtNLM"/>
    </source>
</evidence>
<reference evidence="2" key="1">
    <citation type="submission" date="2019-02" db="EMBL/GenBank/DDBJ databases">
        <title>Draft genome sequence of Sphaerospermopsis reniformis NIES-1949.</title>
        <authorList>
            <person name="Yamaguchi H."/>
            <person name="Suzuki S."/>
            <person name="Kawachi M."/>
        </authorList>
    </citation>
    <scope>NUCLEOTIDE SEQUENCE [LARGE SCALE GENOMIC DNA]</scope>
    <source>
        <strain evidence="2">NIES-1949</strain>
    </source>
</reference>
<protein>
    <recommendedName>
        <fullName evidence="3">DUF29 domain-containing protein</fullName>
    </recommendedName>
</protein>
<name>A0A479ZZU5_9CYAN</name>
<dbReference type="PANTHER" id="PTHR34235">
    <property type="entry name" value="SLR1203 PROTEIN-RELATED"/>
    <property type="match status" value="1"/>
</dbReference>